<dbReference type="Proteomes" id="UP001163321">
    <property type="component" value="Chromosome 4"/>
</dbReference>
<name>A0ACC0W1L3_9STRA</name>
<accession>A0ACC0W1L3</accession>
<gene>
    <name evidence="1" type="ORF">PsorP6_005356</name>
</gene>
<reference evidence="1 2" key="1">
    <citation type="journal article" date="2022" name="bioRxiv">
        <title>The genome of the oomycete Peronosclerospora sorghi, a cosmopolitan pathogen of maize and sorghum, is inflated with dispersed pseudogenes.</title>
        <authorList>
            <person name="Fletcher K."/>
            <person name="Martin F."/>
            <person name="Isakeit T."/>
            <person name="Cavanaugh K."/>
            <person name="Magill C."/>
            <person name="Michelmore R."/>
        </authorList>
    </citation>
    <scope>NUCLEOTIDE SEQUENCE [LARGE SCALE GENOMIC DNA]</scope>
    <source>
        <strain evidence="1">P6</strain>
    </source>
</reference>
<proteinExistence type="predicted"/>
<sequence>MQPSGSFVGQSLARELTADHNALISIKRSLSTMVKILGEGTRDEVRCNFRLQKEKVKKKNQLKQRQDRGQDEKARLANELGE</sequence>
<evidence type="ECO:0000313" key="2">
    <source>
        <dbReference type="Proteomes" id="UP001163321"/>
    </source>
</evidence>
<organism evidence="1 2">
    <name type="scientific">Peronosclerospora sorghi</name>
    <dbReference type="NCBI Taxonomy" id="230839"/>
    <lineage>
        <taxon>Eukaryota</taxon>
        <taxon>Sar</taxon>
        <taxon>Stramenopiles</taxon>
        <taxon>Oomycota</taxon>
        <taxon>Peronosporomycetes</taxon>
        <taxon>Peronosporales</taxon>
        <taxon>Peronosporaceae</taxon>
        <taxon>Peronosclerospora</taxon>
    </lineage>
</organism>
<comment type="caution">
    <text evidence="1">The sequence shown here is derived from an EMBL/GenBank/DDBJ whole genome shotgun (WGS) entry which is preliminary data.</text>
</comment>
<evidence type="ECO:0000313" key="1">
    <source>
        <dbReference type="EMBL" id="KAI9912715.1"/>
    </source>
</evidence>
<dbReference type="EMBL" id="CM047583">
    <property type="protein sequence ID" value="KAI9912715.1"/>
    <property type="molecule type" value="Genomic_DNA"/>
</dbReference>
<protein>
    <submittedName>
        <fullName evidence="1">Uncharacterized protein</fullName>
    </submittedName>
</protein>
<keyword evidence="2" id="KW-1185">Reference proteome</keyword>